<gene>
    <name evidence="2" type="primary">LOC107769466</name>
</gene>
<sequence>MPSAPIPIISPQQGGTSSLVGQNHINQVQTLAPSSTTPVQTSGHSSTPTIHSESSPNTPDQSNPIGEGISTQSNTIGEGECTSSCGQRTLVTLAPTGLLKRVETQHQVSYICTSIHMGMMENLFLMRKLESCMKGIRKYYRNKHKLNLILINGERITKPREGKRREEYMVLDLKQNVTMD</sequence>
<dbReference type="AlphaFoldDB" id="A0A1S3XW55"/>
<accession>A0A1S3XW55</accession>
<feature type="region of interest" description="Disordered" evidence="1">
    <location>
        <begin position="32"/>
        <end position="81"/>
    </location>
</feature>
<proteinExistence type="predicted"/>
<organism evidence="2">
    <name type="scientific">Nicotiana tabacum</name>
    <name type="common">Common tobacco</name>
    <dbReference type="NCBI Taxonomy" id="4097"/>
    <lineage>
        <taxon>Eukaryota</taxon>
        <taxon>Viridiplantae</taxon>
        <taxon>Streptophyta</taxon>
        <taxon>Embryophyta</taxon>
        <taxon>Tracheophyta</taxon>
        <taxon>Spermatophyta</taxon>
        <taxon>Magnoliopsida</taxon>
        <taxon>eudicotyledons</taxon>
        <taxon>Gunneridae</taxon>
        <taxon>Pentapetalae</taxon>
        <taxon>asterids</taxon>
        <taxon>lamiids</taxon>
        <taxon>Solanales</taxon>
        <taxon>Solanaceae</taxon>
        <taxon>Nicotianoideae</taxon>
        <taxon>Nicotianeae</taxon>
        <taxon>Nicotiana</taxon>
    </lineage>
</organism>
<protein>
    <submittedName>
        <fullName evidence="2">Uncharacterized protein isoform X2</fullName>
    </submittedName>
</protein>
<dbReference type="OrthoDB" id="1100107at2759"/>
<name>A0A1S3XW55_TOBAC</name>
<dbReference type="RefSeq" id="XP_016444171.1">
    <property type="nucleotide sequence ID" value="XM_016588685.1"/>
</dbReference>
<evidence type="ECO:0000256" key="1">
    <source>
        <dbReference type="SAM" id="MobiDB-lite"/>
    </source>
</evidence>
<evidence type="ECO:0000313" key="2">
    <source>
        <dbReference type="RefSeq" id="XP_016444171.1"/>
    </source>
</evidence>
<reference evidence="2" key="1">
    <citation type="submission" date="2025-08" db="UniProtKB">
        <authorList>
            <consortium name="RefSeq"/>
        </authorList>
    </citation>
    <scope>IDENTIFICATION</scope>
</reference>